<protein>
    <submittedName>
        <fullName evidence="2">Uncharacterized protein</fullName>
    </submittedName>
</protein>
<accession>A0A3S9PY99</accession>
<keyword evidence="1" id="KW-0812">Transmembrane</keyword>
<keyword evidence="1" id="KW-0472">Membrane</keyword>
<gene>
    <name evidence="2" type="ORF">EJ997_08490</name>
</gene>
<feature type="transmembrane region" description="Helical" evidence="1">
    <location>
        <begin position="144"/>
        <end position="166"/>
    </location>
</feature>
<feature type="transmembrane region" description="Helical" evidence="1">
    <location>
        <begin position="178"/>
        <end position="197"/>
    </location>
</feature>
<evidence type="ECO:0000256" key="1">
    <source>
        <dbReference type="SAM" id="Phobius"/>
    </source>
</evidence>
<dbReference type="Proteomes" id="UP000280344">
    <property type="component" value="Chromosome"/>
</dbReference>
<keyword evidence="1" id="KW-1133">Transmembrane helix</keyword>
<dbReference type="RefSeq" id="WP_126704166.1">
    <property type="nucleotide sequence ID" value="NZ_CP034593.1"/>
</dbReference>
<feature type="transmembrane region" description="Helical" evidence="1">
    <location>
        <begin position="204"/>
        <end position="228"/>
    </location>
</feature>
<proteinExistence type="predicted"/>
<name>A0A3S9PY99_9ACTO</name>
<feature type="transmembrane region" description="Helical" evidence="1">
    <location>
        <begin position="120"/>
        <end position="137"/>
    </location>
</feature>
<evidence type="ECO:0000313" key="2">
    <source>
        <dbReference type="EMBL" id="AZQ77363.1"/>
    </source>
</evidence>
<evidence type="ECO:0000313" key="3">
    <source>
        <dbReference type="Proteomes" id="UP000280344"/>
    </source>
</evidence>
<feature type="transmembrane region" description="Helical" evidence="1">
    <location>
        <begin position="87"/>
        <end position="114"/>
    </location>
</feature>
<reference evidence="2 3" key="1">
    <citation type="submission" date="2018-12" db="EMBL/GenBank/DDBJ databases">
        <title>Complete genome sequence of Flaviflexus sp. H23T48.</title>
        <authorList>
            <person name="Bae J.-W."/>
            <person name="Lee J.-Y."/>
        </authorList>
    </citation>
    <scope>NUCLEOTIDE SEQUENCE [LARGE SCALE GENOMIC DNA]</scope>
    <source>
        <strain evidence="2 3">H23T48</strain>
    </source>
</reference>
<dbReference type="OrthoDB" id="3267731at2"/>
<dbReference type="AlphaFoldDB" id="A0A3S9PY99"/>
<dbReference type="KEGG" id="flh:EJ997_08490"/>
<keyword evidence="3" id="KW-1185">Reference proteome</keyword>
<feature type="transmembrane region" description="Helical" evidence="1">
    <location>
        <begin position="33"/>
        <end position="53"/>
    </location>
</feature>
<organism evidence="2 3">
    <name type="scientific">Flaviflexus ciconiae</name>
    <dbReference type="NCBI Taxonomy" id="2496867"/>
    <lineage>
        <taxon>Bacteria</taxon>
        <taxon>Bacillati</taxon>
        <taxon>Actinomycetota</taxon>
        <taxon>Actinomycetes</taxon>
        <taxon>Actinomycetales</taxon>
        <taxon>Actinomycetaceae</taxon>
        <taxon>Flaviflexus</taxon>
    </lineage>
</organism>
<dbReference type="EMBL" id="CP034593">
    <property type="protein sequence ID" value="AZQ77363.1"/>
    <property type="molecule type" value="Genomic_DNA"/>
</dbReference>
<sequence length="412" mass="44596">MRERLRGSLFIFIIQSAVLLLLLERWWPTFNGLGPSIWISMLLVGAAAAAIAATRESARIEAEARPVTEVSPRSQFGIVVLHWGADVLTLSIIPTVMVSSVAYLLVAAFGYGYFDWGYPLYALLFGIAMVLLGKVAARLFAGRVIAPLVAFVLAVYAWMYTIVTSAHADTWTMFDRAALLFVVLLAALLFVGLLLAYRASEKRAAAVAGLTLVGFVALVFIGGSIHVYNYPRVPTADPECVTVASDSICVWPEDEPLLPGLVAQLERAQALEAAAGIERPSIVFAEPGYDGASRGGHRMTVAPVEGGASLRSAQGFVAPAVDTHTGFPQCVDGNSTGEDFDRHFQVADLMTAYVIGDMADDSWATSSPEMDAWRLQVGQVLEEWPEADRVAWLGEQLAHYNEYCEFSGEIAQ</sequence>
<feature type="transmembrane region" description="Helical" evidence="1">
    <location>
        <begin position="7"/>
        <end position="27"/>
    </location>
</feature>